<dbReference type="Proteomes" id="UP000516235">
    <property type="component" value="Chromosome"/>
</dbReference>
<name>A0A7H0JW37_9CORY</name>
<proteinExistence type="predicted"/>
<sequence>MTIRQRRTGQKTAVCAWCGKEIELNQGRGRKRKYCGPSCKQRAYEQRTLLAGTSVDPDAVILSQQKVDEIRDRLFELRCAAEDIQTAATEGAPASELGALCDELVGLAQKLEKLR</sequence>
<organism evidence="2 3">
    <name type="scientific">Corynebacterium lujinxingii</name>
    <dbReference type="NCBI Taxonomy" id="2763010"/>
    <lineage>
        <taxon>Bacteria</taxon>
        <taxon>Bacillati</taxon>
        <taxon>Actinomycetota</taxon>
        <taxon>Actinomycetes</taxon>
        <taxon>Mycobacteriales</taxon>
        <taxon>Corynebacteriaceae</taxon>
        <taxon>Corynebacterium</taxon>
    </lineage>
</organism>
<dbReference type="EMBL" id="JACMYE010000004">
    <property type="protein sequence ID" value="MBC3178737.1"/>
    <property type="molecule type" value="Genomic_DNA"/>
</dbReference>
<dbReference type="EMBL" id="CP061032">
    <property type="protein sequence ID" value="QNP89253.1"/>
    <property type="molecule type" value="Genomic_DNA"/>
</dbReference>
<gene>
    <name evidence="1" type="ORF">H7348_05345</name>
    <name evidence="2" type="ORF">IAU68_05850</name>
</gene>
<dbReference type="KEGG" id="cluj:IAU68_05850"/>
<keyword evidence="4" id="KW-1185">Reference proteome</keyword>
<dbReference type="Proteomes" id="UP000642876">
    <property type="component" value="Unassembled WGS sequence"/>
</dbReference>
<evidence type="ECO:0000313" key="3">
    <source>
        <dbReference type="Proteomes" id="UP000516235"/>
    </source>
</evidence>
<reference evidence="3 4" key="1">
    <citation type="submission" date="2020-08" db="EMBL/GenBank/DDBJ databases">
        <title>novel species in genus Corynebacterium.</title>
        <authorList>
            <person name="Zhang G."/>
        </authorList>
    </citation>
    <scope>NUCLEOTIDE SEQUENCE [LARGE SCALE GENOMIC DNA]</scope>
    <source>
        <strain evidence="2">Zg-917</strain>
        <strain evidence="3 4">zg-917</strain>
    </source>
</reference>
<dbReference type="AlphaFoldDB" id="A0A7H0JW37"/>
<evidence type="ECO:0000313" key="1">
    <source>
        <dbReference type="EMBL" id="MBC3178737.1"/>
    </source>
</evidence>
<accession>A0A7H0JW37</accession>
<evidence type="ECO:0000313" key="4">
    <source>
        <dbReference type="Proteomes" id="UP000642876"/>
    </source>
</evidence>
<dbReference type="RefSeq" id="WP_171193960.1">
    <property type="nucleotide sequence ID" value="NZ_CP061032.1"/>
</dbReference>
<evidence type="ECO:0000313" key="2">
    <source>
        <dbReference type="EMBL" id="QNP89253.1"/>
    </source>
</evidence>
<protein>
    <submittedName>
        <fullName evidence="2">Uncharacterized protein</fullName>
    </submittedName>
</protein>